<evidence type="ECO:0000259" key="2">
    <source>
        <dbReference type="Pfam" id="PF14111"/>
    </source>
</evidence>
<dbReference type="PANTHER" id="PTHR31286">
    <property type="entry name" value="GLYCINE-RICH CELL WALL STRUCTURAL PROTEIN 1.8-LIKE"/>
    <property type="match status" value="1"/>
</dbReference>
<evidence type="ECO:0000259" key="3">
    <source>
        <dbReference type="Pfam" id="PF14392"/>
    </source>
</evidence>
<dbReference type="EMBL" id="JACGWJ010000006">
    <property type="protein sequence ID" value="KAL0414364.1"/>
    <property type="molecule type" value="Genomic_DNA"/>
</dbReference>
<dbReference type="AlphaFoldDB" id="A0AAW2UBT5"/>
<accession>A0AAW2UBT5</accession>
<dbReference type="Pfam" id="PF14111">
    <property type="entry name" value="DUF4283"/>
    <property type="match status" value="1"/>
</dbReference>
<feature type="region of interest" description="Disordered" evidence="1">
    <location>
        <begin position="265"/>
        <end position="292"/>
    </location>
</feature>
<dbReference type="Pfam" id="PF14392">
    <property type="entry name" value="zf-CCHC_4"/>
    <property type="match status" value="1"/>
</dbReference>
<dbReference type="InterPro" id="IPR040256">
    <property type="entry name" value="At4g02000-like"/>
</dbReference>
<organism evidence="4">
    <name type="scientific">Sesamum radiatum</name>
    <name type="common">Black benniseed</name>
    <dbReference type="NCBI Taxonomy" id="300843"/>
    <lineage>
        <taxon>Eukaryota</taxon>
        <taxon>Viridiplantae</taxon>
        <taxon>Streptophyta</taxon>
        <taxon>Embryophyta</taxon>
        <taxon>Tracheophyta</taxon>
        <taxon>Spermatophyta</taxon>
        <taxon>Magnoliopsida</taxon>
        <taxon>eudicotyledons</taxon>
        <taxon>Gunneridae</taxon>
        <taxon>Pentapetalae</taxon>
        <taxon>asterids</taxon>
        <taxon>lamiids</taxon>
        <taxon>Lamiales</taxon>
        <taxon>Pedaliaceae</taxon>
        <taxon>Sesamum</taxon>
    </lineage>
</organism>
<gene>
    <name evidence="4" type="ORF">Sradi_1638100</name>
</gene>
<evidence type="ECO:0008006" key="5">
    <source>
        <dbReference type="Google" id="ProtNLM"/>
    </source>
</evidence>
<comment type="caution">
    <text evidence="4">The sequence shown here is derived from an EMBL/GenBank/DDBJ whole genome shotgun (WGS) entry which is preliminary data.</text>
</comment>
<proteinExistence type="predicted"/>
<feature type="domain" description="Zinc knuckle CX2CX4HX4C" evidence="3">
    <location>
        <begin position="173"/>
        <end position="220"/>
    </location>
</feature>
<evidence type="ECO:0000313" key="4">
    <source>
        <dbReference type="EMBL" id="KAL0414364.1"/>
    </source>
</evidence>
<dbReference type="InterPro" id="IPR025836">
    <property type="entry name" value="Zn_knuckle_CX2CX4HX4C"/>
</dbReference>
<feature type="domain" description="DUF4283" evidence="2">
    <location>
        <begin position="38"/>
        <end position="114"/>
    </location>
</feature>
<sequence>MEDSDILTNLIDKTTHLEFSDDEAPIDQTPNPTTHFPIVAKVLCDKPLNHNAIKATLSKAWNIPPKTTINAITQNTLVFLLENEDDCRRIWRQSPWSFRGNLIVSKPWYPEEALADVDLSKYQIWAQVIGLPVVHVNKKSAEKIGNLIGKFIGTDLATDSHRWRKALRIRTEIDVANPLKDHIIFRCQGNRKIVLEIRYERLGDFCHVCGIVGHKFTTCPENPKSAEGSNHHFRFGPWLKAENDPIPNPFIPTYLQRPDSDPLIAPLAINKPKPSEPAGEDNPSPILNVTKVRTPMFTQNGVELVDDSKKEK</sequence>
<reference evidence="4" key="2">
    <citation type="journal article" date="2024" name="Plant">
        <title>Genomic evolution and insights into agronomic trait innovations of Sesamum species.</title>
        <authorList>
            <person name="Miao H."/>
            <person name="Wang L."/>
            <person name="Qu L."/>
            <person name="Liu H."/>
            <person name="Sun Y."/>
            <person name="Le M."/>
            <person name="Wang Q."/>
            <person name="Wei S."/>
            <person name="Zheng Y."/>
            <person name="Lin W."/>
            <person name="Duan Y."/>
            <person name="Cao H."/>
            <person name="Xiong S."/>
            <person name="Wang X."/>
            <person name="Wei L."/>
            <person name="Li C."/>
            <person name="Ma Q."/>
            <person name="Ju M."/>
            <person name="Zhao R."/>
            <person name="Li G."/>
            <person name="Mu C."/>
            <person name="Tian Q."/>
            <person name="Mei H."/>
            <person name="Zhang T."/>
            <person name="Gao T."/>
            <person name="Zhang H."/>
        </authorList>
    </citation>
    <scope>NUCLEOTIDE SEQUENCE</scope>
    <source>
        <strain evidence="4">G02</strain>
    </source>
</reference>
<reference evidence="4" key="1">
    <citation type="submission" date="2020-06" db="EMBL/GenBank/DDBJ databases">
        <authorList>
            <person name="Li T."/>
            <person name="Hu X."/>
            <person name="Zhang T."/>
            <person name="Song X."/>
            <person name="Zhang H."/>
            <person name="Dai N."/>
            <person name="Sheng W."/>
            <person name="Hou X."/>
            <person name="Wei L."/>
        </authorList>
    </citation>
    <scope>NUCLEOTIDE SEQUENCE</scope>
    <source>
        <strain evidence="4">G02</strain>
        <tissue evidence="4">Leaf</tissue>
    </source>
</reference>
<dbReference type="PANTHER" id="PTHR31286:SF167">
    <property type="entry name" value="OS09G0268800 PROTEIN"/>
    <property type="match status" value="1"/>
</dbReference>
<name>A0AAW2UBT5_SESRA</name>
<evidence type="ECO:0000256" key="1">
    <source>
        <dbReference type="SAM" id="MobiDB-lite"/>
    </source>
</evidence>
<dbReference type="InterPro" id="IPR025558">
    <property type="entry name" value="DUF4283"/>
</dbReference>
<protein>
    <recommendedName>
        <fullName evidence="5">DUF4283 domain-containing protein</fullName>
    </recommendedName>
</protein>